<dbReference type="KEGG" id="trg:TRUGW13939_05234"/>
<reference evidence="3" key="1">
    <citation type="submission" date="2020-06" db="EMBL/GenBank/DDBJ databases">
        <title>A chromosome-scale genome assembly of Talaromyces rugulosus W13939.</title>
        <authorList>
            <person name="Wang B."/>
            <person name="Guo L."/>
            <person name="Ye K."/>
            <person name="Wang L."/>
        </authorList>
    </citation>
    <scope>NUCLEOTIDE SEQUENCE [LARGE SCALE GENOMIC DNA]</scope>
    <source>
        <strain evidence="3">W13939</strain>
    </source>
</reference>
<organism evidence="2 3">
    <name type="scientific">Talaromyces rugulosus</name>
    <name type="common">Penicillium rugulosum</name>
    <dbReference type="NCBI Taxonomy" id="121627"/>
    <lineage>
        <taxon>Eukaryota</taxon>
        <taxon>Fungi</taxon>
        <taxon>Dikarya</taxon>
        <taxon>Ascomycota</taxon>
        <taxon>Pezizomycotina</taxon>
        <taxon>Eurotiomycetes</taxon>
        <taxon>Eurotiomycetidae</taxon>
        <taxon>Eurotiales</taxon>
        <taxon>Trichocomaceae</taxon>
        <taxon>Talaromyces</taxon>
        <taxon>Talaromyces sect. Islandici</taxon>
    </lineage>
</organism>
<feature type="compositionally biased region" description="Polar residues" evidence="1">
    <location>
        <begin position="184"/>
        <end position="194"/>
    </location>
</feature>
<feature type="region of interest" description="Disordered" evidence="1">
    <location>
        <begin position="110"/>
        <end position="204"/>
    </location>
</feature>
<dbReference type="Proteomes" id="UP000509510">
    <property type="component" value="Chromosome III"/>
</dbReference>
<evidence type="ECO:0000256" key="1">
    <source>
        <dbReference type="SAM" id="MobiDB-lite"/>
    </source>
</evidence>
<dbReference type="GeneID" id="55992732"/>
<accession>A0A7H8QZG0</accession>
<keyword evidence="3" id="KW-1185">Reference proteome</keyword>
<evidence type="ECO:0000313" key="3">
    <source>
        <dbReference type="Proteomes" id="UP000509510"/>
    </source>
</evidence>
<dbReference type="AlphaFoldDB" id="A0A7H8QZG0"/>
<dbReference type="OrthoDB" id="438080at2759"/>
<feature type="compositionally biased region" description="Low complexity" evidence="1">
    <location>
        <begin position="147"/>
        <end position="159"/>
    </location>
</feature>
<gene>
    <name evidence="2" type="ORF">TRUGW13939_05234</name>
</gene>
<evidence type="ECO:0000313" key="2">
    <source>
        <dbReference type="EMBL" id="QKX58113.1"/>
    </source>
</evidence>
<dbReference type="RefSeq" id="XP_035344291.1">
    <property type="nucleotide sequence ID" value="XM_035488398.1"/>
</dbReference>
<dbReference type="InterPro" id="IPR007175">
    <property type="entry name" value="Rpr2/Snm1/Rpp21"/>
</dbReference>
<protein>
    <submittedName>
        <fullName evidence="2">Uncharacterized protein</fullName>
    </submittedName>
</protein>
<sequence length="204" mass="22143">MAENASALRLKFLQHSANLLSSSGVSTAAHLMTLHNRLIHADSKPLKPRQHESWCGACGSFRDSAHTKVSKTKRKITSKKPEPESRDVLEEVVVYQCLRCHKQTVRRLQSYARQQREPSSISVDTQPKAAPTNQHLSTLSTTPGPAPSVASMSSASATALDNASSKKRAKARKQGGLQALMASKQRSQASNGGSSLDLLDFLQQ</sequence>
<dbReference type="EMBL" id="CP055900">
    <property type="protein sequence ID" value="QKX58113.1"/>
    <property type="molecule type" value="Genomic_DNA"/>
</dbReference>
<dbReference type="Pfam" id="PF04032">
    <property type="entry name" value="Rpr2"/>
    <property type="match status" value="1"/>
</dbReference>
<proteinExistence type="predicted"/>
<feature type="compositionally biased region" description="Polar residues" evidence="1">
    <location>
        <begin position="111"/>
        <end position="143"/>
    </location>
</feature>
<name>A0A7H8QZG0_TALRU</name>
<dbReference type="GO" id="GO:0006396">
    <property type="term" value="P:RNA processing"/>
    <property type="evidence" value="ECO:0007669"/>
    <property type="project" value="InterPro"/>
</dbReference>